<dbReference type="GO" id="GO:0005634">
    <property type="term" value="C:nucleus"/>
    <property type="evidence" value="ECO:0007669"/>
    <property type="project" value="TreeGrafter"/>
</dbReference>
<dbReference type="AlphaFoldDB" id="A0A068W9M7"/>
<evidence type="ECO:0000313" key="5">
    <source>
        <dbReference type="WBParaSite" id="EgrG_000750400"/>
    </source>
</evidence>
<evidence type="ECO:0000256" key="1">
    <source>
        <dbReference type="SAM" id="MobiDB-lite"/>
    </source>
</evidence>
<sequence length="665" mass="70953">MLALSSIGKTIFASVIIRYASEGHIGGAILSTKSWPKGSRIDSLIGCIAELNYEDEVSFLRHKENDFSVMYSSRKNKSQLWLGPAAYVNHDCRPNCAFTINCDGDDRMSLTATTDIKSGDEIYIYYGKHFFDTNNASCECFTCELLERGSFSTGRVGPITAAPASAAAPFSSAEYLSSSTTSSTYSLSLPSSRGGKKSACALQEDGLVAAIKERLRRAPLAHRTALPNLRNRSTAVTTAPSTSAPTCAAIAEPTAAAAMSGLLVKGLSTGLARNVVNTAVYSLRHTNSRLTRVKAKIYSAMLSSLNQSPPQQQQGGEDQSQSSHQTFQEGIVLRPRKSAPLATSTGVASSTQTKMALGGRMNSRTVMQPGRIDVVKRRRCLQRGTSTTAVPVAVPTNKVEPSLHNPPIPLRLSHIPLPPPAPSSPSSSSTSTIAATEADEALAVQMPPRSRSRLKTRRFRTVSTTTTSAPSTYFLRRSACPKPPAEPMLIDLSVESTSTCSSLSTCPAVSATPRLVIVRKQSRQEEVEGAQDMWFVKDCDDSDGNGDITEHKPTPTPPILHTSGGGGRGWTTSASSVVNTPSPPHLQAVSPTPPILQRAEDRMLFSFYGSTAASAAPALDSDGVSDSGSSPGTAKPLTVRIKRMGRRLYCVPPESATISRQRDTI</sequence>
<dbReference type="PROSITE" id="PS50280">
    <property type="entry name" value="SET"/>
    <property type="match status" value="1"/>
</dbReference>
<dbReference type="CDD" id="cd10524">
    <property type="entry name" value="SET_Suv4-20-like"/>
    <property type="match status" value="1"/>
</dbReference>
<feature type="compositionally biased region" description="Low complexity" evidence="1">
    <location>
        <begin position="305"/>
        <end position="325"/>
    </location>
</feature>
<organism evidence="3">
    <name type="scientific">Echinococcus granulosus</name>
    <name type="common">Hydatid tapeworm</name>
    <dbReference type="NCBI Taxonomy" id="6210"/>
    <lineage>
        <taxon>Eukaryota</taxon>
        <taxon>Metazoa</taxon>
        <taxon>Spiralia</taxon>
        <taxon>Lophotrochozoa</taxon>
        <taxon>Platyhelminthes</taxon>
        <taxon>Cestoda</taxon>
        <taxon>Eucestoda</taxon>
        <taxon>Cyclophyllidea</taxon>
        <taxon>Taeniidae</taxon>
        <taxon>Echinococcus</taxon>
        <taxon>Echinococcus granulosus group</taxon>
    </lineage>
</organism>
<feature type="domain" description="SET" evidence="2">
    <location>
        <begin position="13"/>
        <end position="127"/>
    </location>
</feature>
<reference evidence="3 4" key="1">
    <citation type="journal article" date="2013" name="Nature">
        <title>The genomes of four tapeworm species reveal adaptations to parasitism.</title>
        <authorList>
            <person name="Tsai I.J."/>
            <person name="Zarowiecki M."/>
            <person name="Holroyd N."/>
            <person name="Garciarrubio A."/>
            <person name="Sanchez-Flores A."/>
            <person name="Brooks K.L."/>
            <person name="Tracey A."/>
            <person name="Bobes R.J."/>
            <person name="Fragoso G."/>
            <person name="Sciutto E."/>
            <person name="Aslett M."/>
            <person name="Beasley H."/>
            <person name="Bennett H.M."/>
            <person name="Cai J."/>
            <person name="Camicia F."/>
            <person name="Clark R."/>
            <person name="Cucher M."/>
            <person name="De Silva N."/>
            <person name="Day T.A."/>
            <person name="Deplazes P."/>
            <person name="Estrada K."/>
            <person name="Fernandez C."/>
            <person name="Holland P.W."/>
            <person name="Hou J."/>
            <person name="Hu S."/>
            <person name="Huckvale T."/>
            <person name="Hung S.S."/>
            <person name="Kamenetzky L."/>
            <person name="Keane J.A."/>
            <person name="Kiss F."/>
            <person name="Koziol U."/>
            <person name="Lambert O."/>
            <person name="Liu K."/>
            <person name="Luo X."/>
            <person name="Luo Y."/>
            <person name="Macchiaroli N."/>
            <person name="Nichol S."/>
            <person name="Paps J."/>
            <person name="Parkinson J."/>
            <person name="Pouchkina-Stantcheva N."/>
            <person name="Riddiford N."/>
            <person name="Rosenzvit M."/>
            <person name="Salinas G."/>
            <person name="Wasmuth J.D."/>
            <person name="Zamanian M."/>
            <person name="Zheng Y."/>
            <person name="Cai X."/>
            <person name="Soberon X."/>
            <person name="Olson P.D."/>
            <person name="Laclette J.P."/>
            <person name="Brehm K."/>
            <person name="Berriman M."/>
            <person name="Garciarrubio A."/>
            <person name="Bobes R.J."/>
            <person name="Fragoso G."/>
            <person name="Sanchez-Flores A."/>
            <person name="Estrada K."/>
            <person name="Cevallos M.A."/>
            <person name="Morett E."/>
            <person name="Gonzalez V."/>
            <person name="Portillo T."/>
            <person name="Ochoa-Leyva A."/>
            <person name="Jose M.V."/>
            <person name="Sciutto E."/>
            <person name="Landa A."/>
            <person name="Jimenez L."/>
            <person name="Valdes V."/>
            <person name="Carrero J.C."/>
            <person name="Larralde C."/>
            <person name="Morales-Montor J."/>
            <person name="Limon-Lason J."/>
            <person name="Soberon X."/>
            <person name="Laclette J.P."/>
        </authorList>
    </citation>
    <scope>NUCLEOTIDE SEQUENCE [LARGE SCALE GENOMIC DNA]</scope>
</reference>
<keyword evidence="3" id="KW-0489">Methyltransferase</keyword>
<dbReference type="GO" id="GO:0032259">
    <property type="term" value="P:methylation"/>
    <property type="evidence" value="ECO:0007669"/>
    <property type="project" value="UniProtKB-KW"/>
</dbReference>
<feature type="compositionally biased region" description="Low complexity" evidence="1">
    <location>
        <begin position="620"/>
        <end position="632"/>
    </location>
</feature>
<feature type="region of interest" description="Disordered" evidence="1">
    <location>
        <begin position="617"/>
        <end position="638"/>
    </location>
</feature>
<reference evidence="3" key="2">
    <citation type="submission" date="2014-06" db="EMBL/GenBank/DDBJ databases">
        <authorList>
            <person name="Aslett M."/>
        </authorList>
    </citation>
    <scope>NUCLEOTIDE SEQUENCE</scope>
</reference>
<keyword evidence="3" id="KW-0808">Transferase</keyword>
<feature type="region of interest" description="Disordered" evidence="1">
    <location>
        <begin position="438"/>
        <end position="465"/>
    </location>
</feature>
<dbReference type="InterPro" id="IPR039977">
    <property type="entry name" value="Suv4-20/Set9"/>
</dbReference>
<dbReference type="GO" id="GO:0042799">
    <property type="term" value="F:histone H4K20 methyltransferase activity"/>
    <property type="evidence" value="ECO:0007669"/>
    <property type="project" value="TreeGrafter"/>
</dbReference>
<dbReference type="PANTHER" id="PTHR12977:SF4">
    <property type="entry name" value="HISTONE-LYSINE N-METHYLTRANSFERASE KMT5B"/>
    <property type="match status" value="1"/>
</dbReference>
<dbReference type="PANTHER" id="PTHR12977">
    <property type="entry name" value="SUPPRESSOR OF VARIEGATION 4-20-RELATED"/>
    <property type="match status" value="1"/>
</dbReference>
<protein>
    <submittedName>
        <fullName evidence="3 5">Histone lysine n methyltransferase suv420h1</fullName>
    </submittedName>
</protein>
<dbReference type="SMART" id="SM00317">
    <property type="entry name" value="SET"/>
    <property type="match status" value="1"/>
</dbReference>
<dbReference type="OrthoDB" id="6627536at2759"/>
<proteinExistence type="predicted"/>
<feature type="region of interest" description="Disordered" evidence="1">
    <location>
        <begin position="305"/>
        <end position="354"/>
    </location>
</feature>
<feature type="compositionally biased region" description="Basic residues" evidence="1">
    <location>
        <begin position="450"/>
        <end position="460"/>
    </location>
</feature>
<evidence type="ECO:0000313" key="3">
    <source>
        <dbReference type="EMBL" id="CDS15104.1"/>
    </source>
</evidence>
<accession>A0A068W9M7</accession>
<feature type="compositionally biased region" description="Polar residues" evidence="1">
    <location>
        <begin position="341"/>
        <end position="354"/>
    </location>
</feature>
<name>A0A068W9M7_ECHGR</name>
<dbReference type="Gene3D" id="2.170.270.10">
    <property type="entry name" value="SET domain"/>
    <property type="match status" value="1"/>
</dbReference>
<evidence type="ECO:0000313" key="4">
    <source>
        <dbReference type="Proteomes" id="UP000492820"/>
    </source>
</evidence>
<dbReference type="InterPro" id="IPR046341">
    <property type="entry name" value="SET_dom_sf"/>
</dbReference>
<feature type="region of interest" description="Disordered" evidence="1">
    <location>
        <begin position="548"/>
        <end position="590"/>
    </location>
</feature>
<reference evidence="5" key="3">
    <citation type="submission" date="2020-10" db="UniProtKB">
        <authorList>
            <consortium name="WormBaseParasite"/>
        </authorList>
    </citation>
    <scope>IDENTIFICATION</scope>
</reference>
<gene>
    <name evidence="3" type="ORF">EgrG_000750400</name>
</gene>
<dbReference type="SUPFAM" id="SSF82199">
    <property type="entry name" value="SET domain"/>
    <property type="match status" value="1"/>
</dbReference>
<dbReference type="Proteomes" id="UP000492820">
    <property type="component" value="Unassembled WGS sequence"/>
</dbReference>
<dbReference type="Pfam" id="PF00856">
    <property type="entry name" value="SET"/>
    <property type="match status" value="1"/>
</dbReference>
<dbReference type="InterPro" id="IPR001214">
    <property type="entry name" value="SET_dom"/>
</dbReference>
<dbReference type="WBParaSite" id="EgrG_000750400">
    <property type="protein sequence ID" value="EgrG_000750400"/>
    <property type="gene ID" value="EgrG_000750400"/>
</dbReference>
<dbReference type="EMBL" id="LK028576">
    <property type="protein sequence ID" value="CDS15104.1"/>
    <property type="molecule type" value="Genomic_DNA"/>
</dbReference>
<evidence type="ECO:0000259" key="2">
    <source>
        <dbReference type="PROSITE" id="PS50280"/>
    </source>
</evidence>